<feature type="region of interest" description="Disordered" evidence="1">
    <location>
        <begin position="196"/>
        <end position="225"/>
    </location>
</feature>
<feature type="transmembrane region" description="Helical" evidence="2">
    <location>
        <begin position="165"/>
        <end position="187"/>
    </location>
</feature>
<organism evidence="3 4">
    <name type="scientific">Pterulicium gracile</name>
    <dbReference type="NCBI Taxonomy" id="1884261"/>
    <lineage>
        <taxon>Eukaryota</taxon>
        <taxon>Fungi</taxon>
        <taxon>Dikarya</taxon>
        <taxon>Basidiomycota</taxon>
        <taxon>Agaricomycotina</taxon>
        <taxon>Agaricomycetes</taxon>
        <taxon>Agaricomycetidae</taxon>
        <taxon>Agaricales</taxon>
        <taxon>Pleurotineae</taxon>
        <taxon>Pterulaceae</taxon>
        <taxon>Pterulicium</taxon>
    </lineage>
</organism>
<evidence type="ECO:0000256" key="2">
    <source>
        <dbReference type="SAM" id="Phobius"/>
    </source>
</evidence>
<evidence type="ECO:0000313" key="4">
    <source>
        <dbReference type="Proteomes" id="UP000305067"/>
    </source>
</evidence>
<dbReference type="STRING" id="1884261.A0A5C3QK98"/>
<feature type="region of interest" description="Disordered" evidence="1">
    <location>
        <begin position="1"/>
        <end position="78"/>
    </location>
</feature>
<name>A0A5C3QK98_9AGAR</name>
<dbReference type="AlphaFoldDB" id="A0A5C3QK98"/>
<accession>A0A5C3QK98</accession>
<feature type="compositionally biased region" description="Basic residues" evidence="1">
    <location>
        <begin position="267"/>
        <end position="278"/>
    </location>
</feature>
<evidence type="ECO:0000256" key="1">
    <source>
        <dbReference type="SAM" id="MobiDB-lite"/>
    </source>
</evidence>
<gene>
    <name evidence="3" type="ORF">BDV98DRAFT_592031</name>
</gene>
<dbReference type="Proteomes" id="UP000305067">
    <property type="component" value="Unassembled WGS sequence"/>
</dbReference>
<proteinExistence type="predicted"/>
<reference evidence="3 4" key="1">
    <citation type="journal article" date="2019" name="Nat. Ecol. Evol.">
        <title>Megaphylogeny resolves global patterns of mushroom evolution.</title>
        <authorList>
            <person name="Varga T."/>
            <person name="Krizsan K."/>
            <person name="Foldi C."/>
            <person name="Dima B."/>
            <person name="Sanchez-Garcia M."/>
            <person name="Sanchez-Ramirez S."/>
            <person name="Szollosi G.J."/>
            <person name="Szarkandi J.G."/>
            <person name="Papp V."/>
            <person name="Albert L."/>
            <person name="Andreopoulos W."/>
            <person name="Angelini C."/>
            <person name="Antonin V."/>
            <person name="Barry K.W."/>
            <person name="Bougher N.L."/>
            <person name="Buchanan P."/>
            <person name="Buyck B."/>
            <person name="Bense V."/>
            <person name="Catcheside P."/>
            <person name="Chovatia M."/>
            <person name="Cooper J."/>
            <person name="Damon W."/>
            <person name="Desjardin D."/>
            <person name="Finy P."/>
            <person name="Geml J."/>
            <person name="Haridas S."/>
            <person name="Hughes K."/>
            <person name="Justo A."/>
            <person name="Karasinski D."/>
            <person name="Kautmanova I."/>
            <person name="Kiss B."/>
            <person name="Kocsube S."/>
            <person name="Kotiranta H."/>
            <person name="LaButti K.M."/>
            <person name="Lechner B.E."/>
            <person name="Liimatainen K."/>
            <person name="Lipzen A."/>
            <person name="Lukacs Z."/>
            <person name="Mihaltcheva S."/>
            <person name="Morgado L.N."/>
            <person name="Niskanen T."/>
            <person name="Noordeloos M.E."/>
            <person name="Ohm R.A."/>
            <person name="Ortiz-Santana B."/>
            <person name="Ovrebo C."/>
            <person name="Racz N."/>
            <person name="Riley R."/>
            <person name="Savchenko A."/>
            <person name="Shiryaev A."/>
            <person name="Soop K."/>
            <person name="Spirin V."/>
            <person name="Szebenyi C."/>
            <person name="Tomsovsky M."/>
            <person name="Tulloss R.E."/>
            <person name="Uehling J."/>
            <person name="Grigoriev I.V."/>
            <person name="Vagvolgyi C."/>
            <person name="Papp T."/>
            <person name="Martin F.M."/>
            <person name="Miettinen O."/>
            <person name="Hibbett D.S."/>
            <person name="Nagy L.G."/>
        </authorList>
    </citation>
    <scope>NUCLEOTIDE SEQUENCE [LARGE SCALE GENOMIC DNA]</scope>
    <source>
        <strain evidence="3 4">CBS 309.79</strain>
    </source>
</reference>
<keyword evidence="4" id="KW-1185">Reference proteome</keyword>
<keyword evidence="2" id="KW-1133">Transmembrane helix</keyword>
<sequence>MAHHDSPPYSQAPPQTRQAPQALTVVAPRPGYAPQPISALDGIARPEQAAMRPTDYPFQGMGGGPGQSSSPLSVPNTPHPLNPPISPITAVFARGSPLPRPVKFQDAEPIMRGEKEETMLPRRGERGDDFWRRFSMVVKDEAKTGKKESSWLQKTRNGNGRLSRWVWVIGVILILLIAGVSVLGWYFTRGEPDHQRPGAFGGHGEQTAPAEGPTAPVLDATGGTSRHVQATHTVARRAPEPTSLSPLLDIADRNVPSYQGKRGNSNKSRHAKRDHTVW</sequence>
<keyword evidence="2" id="KW-0472">Membrane</keyword>
<protein>
    <submittedName>
        <fullName evidence="3">Uncharacterized protein</fullName>
    </submittedName>
</protein>
<dbReference type="EMBL" id="ML178822">
    <property type="protein sequence ID" value="TFL02323.1"/>
    <property type="molecule type" value="Genomic_DNA"/>
</dbReference>
<evidence type="ECO:0000313" key="3">
    <source>
        <dbReference type="EMBL" id="TFL02323.1"/>
    </source>
</evidence>
<keyword evidence="2" id="KW-0812">Transmembrane</keyword>
<feature type="region of interest" description="Disordered" evidence="1">
    <location>
        <begin position="254"/>
        <end position="278"/>
    </location>
</feature>
<feature type="compositionally biased region" description="Low complexity" evidence="1">
    <location>
        <begin position="12"/>
        <end position="22"/>
    </location>
</feature>
<dbReference type="OrthoDB" id="3261666at2759"/>